<reference evidence="3 4" key="1">
    <citation type="submission" date="2017-07" db="EMBL/GenBank/DDBJ databases">
        <title>Draft whole genome sequences of clinical Proprionibacteriaceae strains.</title>
        <authorList>
            <person name="Bernier A.-M."/>
            <person name="Bernard K."/>
            <person name="Domingo M.-C."/>
        </authorList>
    </citation>
    <scope>NUCLEOTIDE SEQUENCE [LARGE SCALE GENOMIC DNA]</scope>
    <source>
        <strain evidence="3 4">NML 030167</strain>
    </source>
</reference>
<feature type="region of interest" description="Disordered" evidence="1">
    <location>
        <begin position="69"/>
        <end position="111"/>
    </location>
</feature>
<dbReference type="Pfam" id="PF13785">
    <property type="entry name" value="DUF4178"/>
    <property type="match status" value="1"/>
</dbReference>
<evidence type="ECO:0000313" key="3">
    <source>
        <dbReference type="EMBL" id="OYO12715.1"/>
    </source>
</evidence>
<evidence type="ECO:0000313" key="4">
    <source>
        <dbReference type="Proteomes" id="UP000215896"/>
    </source>
</evidence>
<dbReference type="RefSeq" id="WP_094405829.1">
    <property type="nucleotide sequence ID" value="NZ_NMVO01000014.1"/>
</dbReference>
<gene>
    <name evidence="3" type="ORF">CGZ94_12445</name>
</gene>
<proteinExistence type="predicted"/>
<accession>A0A255GA36</accession>
<dbReference type="InterPro" id="IPR025235">
    <property type="entry name" value="DUF4178"/>
</dbReference>
<evidence type="ECO:0000259" key="2">
    <source>
        <dbReference type="Pfam" id="PF13785"/>
    </source>
</evidence>
<comment type="caution">
    <text evidence="3">The sequence shown here is derived from an EMBL/GenBank/DDBJ whole genome shotgun (WGS) entry which is preliminary data.</text>
</comment>
<dbReference type="AlphaFoldDB" id="A0A255GA36"/>
<dbReference type="OrthoDB" id="3775810at2"/>
<dbReference type="EMBL" id="NMVO01000014">
    <property type="protein sequence ID" value="OYO12715.1"/>
    <property type="molecule type" value="Genomic_DNA"/>
</dbReference>
<organism evidence="3 4">
    <name type="scientific">Enemella evansiae</name>
    <dbReference type="NCBI Taxonomy" id="2016499"/>
    <lineage>
        <taxon>Bacteria</taxon>
        <taxon>Bacillati</taxon>
        <taxon>Actinomycetota</taxon>
        <taxon>Actinomycetes</taxon>
        <taxon>Propionibacteriales</taxon>
        <taxon>Propionibacteriaceae</taxon>
        <taxon>Enemella</taxon>
    </lineage>
</organism>
<feature type="domain" description="DUF4178" evidence="2">
    <location>
        <begin position="8"/>
        <end position="139"/>
    </location>
</feature>
<dbReference type="Proteomes" id="UP000215896">
    <property type="component" value="Unassembled WGS sequence"/>
</dbReference>
<feature type="compositionally biased region" description="Polar residues" evidence="1">
    <location>
        <begin position="84"/>
        <end position="104"/>
    </location>
</feature>
<keyword evidence="4" id="KW-1185">Reference proteome</keyword>
<protein>
    <recommendedName>
        <fullName evidence="2">DUF4178 domain-containing protein</fullName>
    </recommendedName>
</protein>
<evidence type="ECO:0000256" key="1">
    <source>
        <dbReference type="SAM" id="MobiDB-lite"/>
    </source>
</evidence>
<name>A0A255GA36_9ACTN</name>
<sequence>MAIPYLHPGVQFSYQGNPYTVAGTVWLNEDGDTWTEHKATGGPQPIWFTVEDDEVTRWTQRPDLAASLTPGARSVTADDGTFRLTESGTASYTAQGDTDTNPSGTVDYHDYSSPDGARLSFERFDGRGWEVATGRPVRPEEFGGLR</sequence>